<sequence>MSTAGVMDSSHSLQPAEQSVEFSPEDTTSVKPAQQNSNPTSERPKSSSTSKALLMKALLEAQAAVQMDNEGDINGALEGYSEAVTLLGRVMEASSAADEQERLRVIHDSYLCRIHLLSTPPSPPSPPAPSTAARAIDEPTAKQPVIQCRSSSMPHPKHEPRLSQNSNLQQMPETRAQAGSSALTSATTSTEEAQEALVPALATRAKQSLKTHDITTGMVSMPLSFKPTQPRVRAESIPTSTGSHVVVDAGESSGRHHVRSHTGGSVHRVTGDVVAAAENLQFQAQKRLSPPVSGPASSFKPTKKKDRVKIEDLLSSAPCMPLPPIPNASIPVPPHPLAAQYALLHGKKAAPSAANAPTPSSPLTPPTGPSHLTRPSSSKKCTVATLVSQPIVAASSLSSPPPSPSSPKQSKQFHAPGVGAPRAPNYPPHLSSVHQQSSGHGRFSDLQHLHERLASAASPLSPISPETQKTDSIDLSGWDVSEVDTWLPEFVSSSTTKSVSQPRLDLSVDPYPSVPIPRSGVRGATTLKRVESRIDPYQSLPPLAVSSSDDEPEKPKQASITMHQSLSQASLLSHQRQRSPQSLMPLSRVPIADATLQQQQQQQQMSIRKAALRSMPNPPQVSIESTGPVVPVERTYTPSISSNNSGHSGPLAGPNNNHFSAPPAMFPATALTLYDVLAEDPLGGMNSSPSLSPATESPPAPQDPFFRCFWLMRLLEQTMVSGGFLTKKLFVPRQIWYQKLVRLPAWDFKITACQTMATLLERMTAQAKKGMLILLVEPGGGAEGDQNRAVLLKELEAIETTALQLWVKTSKKLSFIHRPGKHPGTGPVGPSVIGGMSGVPPQQQQQQQQHQQYGSLDDGGDWSGSGSNATGSHDPLDQDEPLLSSHATSGISFSLSSSLFGSATDLKSQWKNFSKTVQKSIGNDKCEDISAYTESVIQLFQASYVLESMLRHYSLLAPYQTHIQIVNRLRRLCEFLNMVVCAFVVRDLSELMSKYAKRVGAWVVSDLNDK</sequence>
<dbReference type="PANTHER" id="PTHR37327">
    <property type="entry name" value="CHROMOSOME 1, WHOLE GENOME SHOTGUN SEQUENCE"/>
    <property type="match status" value="1"/>
</dbReference>
<dbReference type="Gene3D" id="1.20.58.80">
    <property type="entry name" value="Phosphotransferase system, lactose/cellobiose-type IIA subunit"/>
    <property type="match status" value="1"/>
</dbReference>
<feature type="region of interest" description="Disordered" evidence="1">
    <location>
        <begin position="171"/>
        <end position="192"/>
    </location>
</feature>
<evidence type="ECO:0000259" key="2">
    <source>
        <dbReference type="Pfam" id="PF04212"/>
    </source>
</evidence>
<dbReference type="InterPro" id="IPR007330">
    <property type="entry name" value="MIT_dom"/>
</dbReference>
<name>A0A9P8A7E8_MORAP</name>
<evidence type="ECO:0000256" key="1">
    <source>
        <dbReference type="SAM" id="MobiDB-lite"/>
    </source>
</evidence>
<feature type="compositionally biased region" description="Low complexity" evidence="1">
    <location>
        <begin position="842"/>
        <end position="856"/>
    </location>
</feature>
<feature type="region of interest" description="Disordered" evidence="1">
    <location>
        <begin position="348"/>
        <end position="381"/>
    </location>
</feature>
<dbReference type="EMBL" id="JAIFTL010000078">
    <property type="protein sequence ID" value="KAG9324061.1"/>
    <property type="molecule type" value="Genomic_DNA"/>
</dbReference>
<dbReference type="Pfam" id="PF04212">
    <property type="entry name" value="MIT"/>
    <property type="match status" value="1"/>
</dbReference>
<feature type="region of interest" description="Disordered" evidence="1">
    <location>
        <begin position="1"/>
        <end position="51"/>
    </location>
</feature>
<dbReference type="AlphaFoldDB" id="A0A9P8A7E8"/>
<feature type="region of interest" description="Disordered" evidence="1">
    <location>
        <begin position="286"/>
        <end position="308"/>
    </location>
</feature>
<feature type="compositionally biased region" description="Low complexity" evidence="1">
    <location>
        <begin position="349"/>
        <end position="358"/>
    </location>
</feature>
<gene>
    <name evidence="3" type="ORF">KVV02_003987</name>
</gene>
<feature type="compositionally biased region" description="Low complexity" evidence="1">
    <location>
        <begin position="456"/>
        <end position="465"/>
    </location>
</feature>
<dbReference type="SUPFAM" id="SSF116846">
    <property type="entry name" value="MIT domain"/>
    <property type="match status" value="1"/>
</dbReference>
<feature type="region of interest" description="Disordered" evidence="1">
    <location>
        <begin position="817"/>
        <end position="881"/>
    </location>
</feature>
<accession>A0A9P8A7E8</accession>
<feature type="region of interest" description="Disordered" evidence="1">
    <location>
        <begin position="456"/>
        <end position="475"/>
    </location>
</feature>
<feature type="compositionally biased region" description="Pro residues" evidence="1">
    <location>
        <begin position="359"/>
        <end position="368"/>
    </location>
</feature>
<comment type="caution">
    <text evidence="3">The sequence shown here is derived from an EMBL/GenBank/DDBJ whole genome shotgun (WGS) entry which is preliminary data.</text>
</comment>
<feature type="domain" description="MIT" evidence="2">
    <location>
        <begin position="55"/>
        <end position="117"/>
    </location>
</feature>
<protein>
    <recommendedName>
        <fullName evidence="2">MIT domain-containing protein</fullName>
    </recommendedName>
</protein>
<evidence type="ECO:0000313" key="3">
    <source>
        <dbReference type="EMBL" id="KAG9324061.1"/>
    </source>
</evidence>
<reference evidence="3" key="1">
    <citation type="submission" date="2021-07" db="EMBL/GenBank/DDBJ databases">
        <title>Draft genome of Mortierella alpina, strain LL118, isolated from an aspen leaf litter sample.</title>
        <authorList>
            <person name="Yang S."/>
            <person name="Vinatzer B.A."/>
        </authorList>
    </citation>
    <scope>NUCLEOTIDE SEQUENCE</scope>
    <source>
        <strain evidence="3">LL118</strain>
    </source>
</reference>
<organism evidence="3 4">
    <name type="scientific">Mortierella alpina</name>
    <name type="common">Oleaginous fungus</name>
    <name type="synonym">Mortierella renispora</name>
    <dbReference type="NCBI Taxonomy" id="64518"/>
    <lineage>
        <taxon>Eukaryota</taxon>
        <taxon>Fungi</taxon>
        <taxon>Fungi incertae sedis</taxon>
        <taxon>Mucoromycota</taxon>
        <taxon>Mortierellomycotina</taxon>
        <taxon>Mortierellomycetes</taxon>
        <taxon>Mortierellales</taxon>
        <taxon>Mortierellaceae</taxon>
        <taxon>Mortierella</taxon>
    </lineage>
</organism>
<evidence type="ECO:0000313" key="4">
    <source>
        <dbReference type="Proteomes" id="UP000717515"/>
    </source>
</evidence>
<dbReference type="InterPro" id="IPR036181">
    <property type="entry name" value="MIT_dom_sf"/>
</dbReference>
<proteinExistence type="predicted"/>
<dbReference type="PANTHER" id="PTHR37327:SF1">
    <property type="entry name" value="MICROTUBULE INTERACTING AND TRANSPORT DOMAIN-CONTAINING PROTEIN"/>
    <property type="match status" value="1"/>
</dbReference>
<dbReference type="Proteomes" id="UP000717515">
    <property type="component" value="Unassembled WGS sequence"/>
</dbReference>
<feature type="region of interest" description="Disordered" evidence="1">
    <location>
        <begin position="394"/>
        <end position="442"/>
    </location>
</feature>
<feature type="compositionally biased region" description="Low complexity" evidence="1">
    <location>
        <begin position="176"/>
        <end position="192"/>
    </location>
</feature>
<feature type="region of interest" description="Disordered" evidence="1">
    <location>
        <begin position="532"/>
        <end position="561"/>
    </location>
</feature>